<dbReference type="InterPro" id="IPR029044">
    <property type="entry name" value="Nucleotide-diphossugar_trans"/>
</dbReference>
<dbReference type="SUPFAM" id="SSF53448">
    <property type="entry name" value="Nucleotide-diphospho-sugar transferases"/>
    <property type="match status" value="1"/>
</dbReference>
<feature type="non-terminal residue" evidence="1">
    <location>
        <position position="86"/>
    </location>
</feature>
<name>A0A382V9G6_9ZZZZ</name>
<organism evidence="1">
    <name type="scientific">marine metagenome</name>
    <dbReference type="NCBI Taxonomy" id="408172"/>
    <lineage>
        <taxon>unclassified sequences</taxon>
        <taxon>metagenomes</taxon>
        <taxon>ecological metagenomes</taxon>
    </lineage>
</organism>
<sequence length="86" mass="9448">MLPLGDRPVLTRLLDRLPSHAHVVFAIGHLGDQLRSFVKLAHPDLHASFVQVERYSGPGTGPATSLLACRYLLNRPFTVTAIDAVY</sequence>
<evidence type="ECO:0008006" key="2">
    <source>
        <dbReference type="Google" id="ProtNLM"/>
    </source>
</evidence>
<accession>A0A382V9G6</accession>
<dbReference type="Gene3D" id="3.90.550.10">
    <property type="entry name" value="Spore Coat Polysaccharide Biosynthesis Protein SpsA, Chain A"/>
    <property type="match status" value="1"/>
</dbReference>
<gene>
    <name evidence="1" type="ORF">METZ01_LOCUS396040</name>
</gene>
<reference evidence="1" key="1">
    <citation type="submission" date="2018-05" db="EMBL/GenBank/DDBJ databases">
        <authorList>
            <person name="Lanie J.A."/>
            <person name="Ng W.-L."/>
            <person name="Kazmierczak K.M."/>
            <person name="Andrzejewski T.M."/>
            <person name="Davidsen T.M."/>
            <person name="Wayne K.J."/>
            <person name="Tettelin H."/>
            <person name="Glass J.I."/>
            <person name="Rusch D."/>
            <person name="Podicherti R."/>
            <person name="Tsui H.-C.T."/>
            <person name="Winkler M.E."/>
        </authorList>
    </citation>
    <scope>NUCLEOTIDE SEQUENCE</scope>
</reference>
<evidence type="ECO:0000313" key="1">
    <source>
        <dbReference type="EMBL" id="SVD43186.1"/>
    </source>
</evidence>
<proteinExistence type="predicted"/>
<dbReference type="AlphaFoldDB" id="A0A382V9G6"/>
<protein>
    <recommendedName>
        <fullName evidence="2">MobA-like NTP transferase domain-containing protein</fullName>
    </recommendedName>
</protein>
<dbReference type="EMBL" id="UINC01150248">
    <property type="protein sequence ID" value="SVD43186.1"/>
    <property type="molecule type" value="Genomic_DNA"/>
</dbReference>